<accession>A0A4C1TEV9</accession>
<dbReference type="EMBL" id="BGZK01005014">
    <property type="protein sequence ID" value="GBP12110.1"/>
    <property type="molecule type" value="Genomic_DNA"/>
</dbReference>
<reference evidence="1 2" key="1">
    <citation type="journal article" date="2019" name="Commun. Biol.">
        <title>The bagworm genome reveals a unique fibroin gene that provides high tensile strength.</title>
        <authorList>
            <person name="Kono N."/>
            <person name="Nakamura H."/>
            <person name="Ohtoshi R."/>
            <person name="Tomita M."/>
            <person name="Numata K."/>
            <person name="Arakawa K."/>
        </authorList>
    </citation>
    <scope>NUCLEOTIDE SEQUENCE [LARGE SCALE GENOMIC DNA]</scope>
</reference>
<evidence type="ECO:0000313" key="2">
    <source>
        <dbReference type="Proteomes" id="UP000299102"/>
    </source>
</evidence>
<dbReference type="AlphaFoldDB" id="A0A4C1TEV9"/>
<gene>
    <name evidence="1" type="ORF">EVAR_71156_1</name>
</gene>
<dbReference type="Proteomes" id="UP000299102">
    <property type="component" value="Unassembled WGS sequence"/>
</dbReference>
<evidence type="ECO:0000313" key="1">
    <source>
        <dbReference type="EMBL" id="GBP12110.1"/>
    </source>
</evidence>
<comment type="caution">
    <text evidence="1">The sequence shown here is derived from an EMBL/GenBank/DDBJ whole genome shotgun (WGS) entry which is preliminary data.</text>
</comment>
<organism evidence="1 2">
    <name type="scientific">Eumeta variegata</name>
    <name type="common">Bagworm moth</name>
    <name type="synonym">Eumeta japonica</name>
    <dbReference type="NCBI Taxonomy" id="151549"/>
    <lineage>
        <taxon>Eukaryota</taxon>
        <taxon>Metazoa</taxon>
        <taxon>Ecdysozoa</taxon>
        <taxon>Arthropoda</taxon>
        <taxon>Hexapoda</taxon>
        <taxon>Insecta</taxon>
        <taxon>Pterygota</taxon>
        <taxon>Neoptera</taxon>
        <taxon>Endopterygota</taxon>
        <taxon>Lepidoptera</taxon>
        <taxon>Glossata</taxon>
        <taxon>Ditrysia</taxon>
        <taxon>Tineoidea</taxon>
        <taxon>Psychidae</taxon>
        <taxon>Oiketicinae</taxon>
        <taxon>Eumeta</taxon>
    </lineage>
</organism>
<protein>
    <submittedName>
        <fullName evidence="1">Uncharacterized protein</fullName>
    </submittedName>
</protein>
<name>A0A4C1TEV9_EUMVA</name>
<sequence>MRNITFLCHFYAPVTITAVPVPEKKAQYASNMQRGSPQKSVMSPSRKVVPSRRFVMVFLQQSDPCPCPQFEGKRHLIVNLPWCERKYTKKEIIYYRNVT</sequence>
<proteinExistence type="predicted"/>
<keyword evidence="2" id="KW-1185">Reference proteome</keyword>